<accession>A0A3S8RP75</accession>
<reference evidence="10 11" key="1">
    <citation type="journal article" date="2020" name="Int. J. Syst. Evol. Microbiol.">
        <title>Description of Erysipelothrix piscisicarius sp. nov., an emergent fish pathogen, and assessment of virulence using a tiger barb (Puntigrus tetrazona) infection model.</title>
        <authorList>
            <person name="Pomaranski E.K."/>
            <person name="Griffin M.J."/>
            <person name="Camus A.C."/>
            <person name="Armwood A.R."/>
            <person name="Shelley J."/>
            <person name="Waldbieser G.C."/>
            <person name="LaFrentz B.R."/>
            <person name="Garcia J.C."/>
            <person name="Yanong R."/>
            <person name="Soto E."/>
        </authorList>
    </citation>
    <scope>NUCLEOTIDE SEQUENCE [LARGE SCALE GENOMIC DNA]</scope>
    <source>
        <strain evidence="10 11">15TAL0474</strain>
    </source>
</reference>
<dbReference type="InterPro" id="IPR050291">
    <property type="entry name" value="CDF_Transporter"/>
</dbReference>
<dbReference type="NCBIfam" id="TIGR01297">
    <property type="entry name" value="CDF"/>
    <property type="match status" value="1"/>
</dbReference>
<evidence type="ECO:0000259" key="9">
    <source>
        <dbReference type="Pfam" id="PF16916"/>
    </source>
</evidence>
<organism evidence="10 11">
    <name type="scientific">Erysipelothrix piscisicarius</name>
    <dbReference type="NCBI Taxonomy" id="2485784"/>
    <lineage>
        <taxon>Bacteria</taxon>
        <taxon>Bacillati</taxon>
        <taxon>Bacillota</taxon>
        <taxon>Erysipelotrichia</taxon>
        <taxon>Erysipelotrichales</taxon>
        <taxon>Erysipelotrichaceae</taxon>
        <taxon>Erysipelothrix</taxon>
    </lineage>
</organism>
<dbReference type="PANTHER" id="PTHR43840:SF50">
    <property type="entry name" value="MANGANESE EFFLUX SYSTEM PROTEIN MNES"/>
    <property type="match status" value="1"/>
</dbReference>
<dbReference type="Proteomes" id="UP000278804">
    <property type="component" value="Chromosome"/>
</dbReference>
<dbReference type="Pfam" id="PF01545">
    <property type="entry name" value="Cation_efflux"/>
    <property type="match status" value="1"/>
</dbReference>
<feature type="transmembrane region" description="Helical" evidence="7">
    <location>
        <begin position="80"/>
        <end position="97"/>
    </location>
</feature>
<evidence type="ECO:0000256" key="3">
    <source>
        <dbReference type="ARBA" id="ARBA00022448"/>
    </source>
</evidence>
<dbReference type="InterPro" id="IPR058533">
    <property type="entry name" value="Cation_efflux_TM"/>
</dbReference>
<feature type="transmembrane region" description="Helical" evidence="7">
    <location>
        <begin position="117"/>
        <end position="137"/>
    </location>
</feature>
<evidence type="ECO:0000256" key="5">
    <source>
        <dbReference type="ARBA" id="ARBA00022989"/>
    </source>
</evidence>
<evidence type="ECO:0000256" key="7">
    <source>
        <dbReference type="SAM" id="Phobius"/>
    </source>
</evidence>
<keyword evidence="4 7" id="KW-0812">Transmembrane</keyword>
<evidence type="ECO:0000256" key="1">
    <source>
        <dbReference type="ARBA" id="ARBA00004141"/>
    </source>
</evidence>
<evidence type="ECO:0000256" key="2">
    <source>
        <dbReference type="ARBA" id="ARBA00008114"/>
    </source>
</evidence>
<dbReference type="InterPro" id="IPR036837">
    <property type="entry name" value="Cation_efflux_CTD_sf"/>
</dbReference>
<keyword evidence="11" id="KW-1185">Reference proteome</keyword>
<comment type="subcellular location">
    <subcellularLocation>
        <location evidence="1">Membrane</location>
        <topology evidence="1">Multi-pass membrane protein</topology>
    </subcellularLocation>
</comment>
<dbReference type="AlphaFoldDB" id="A0A3S8RP75"/>
<dbReference type="KEGG" id="eri:EEI45_01545"/>
<dbReference type="RefSeq" id="WP_125163868.1">
    <property type="nucleotide sequence ID" value="NZ_CP034234.1"/>
</dbReference>
<evidence type="ECO:0000256" key="6">
    <source>
        <dbReference type="ARBA" id="ARBA00023136"/>
    </source>
</evidence>
<name>A0A3S8RP75_9FIRM</name>
<dbReference type="GO" id="GO:0008324">
    <property type="term" value="F:monoatomic cation transmembrane transporter activity"/>
    <property type="evidence" value="ECO:0007669"/>
    <property type="project" value="InterPro"/>
</dbReference>
<keyword evidence="3" id="KW-0813">Transport</keyword>
<evidence type="ECO:0000313" key="11">
    <source>
        <dbReference type="Proteomes" id="UP000278804"/>
    </source>
</evidence>
<dbReference type="GO" id="GO:0016020">
    <property type="term" value="C:membrane"/>
    <property type="evidence" value="ECO:0007669"/>
    <property type="project" value="UniProtKB-SubCell"/>
</dbReference>
<feature type="transmembrane region" description="Helical" evidence="7">
    <location>
        <begin position="182"/>
        <end position="200"/>
    </location>
</feature>
<dbReference type="SUPFAM" id="SSF161111">
    <property type="entry name" value="Cation efflux protein transmembrane domain-like"/>
    <property type="match status" value="1"/>
</dbReference>
<dbReference type="InterPro" id="IPR002524">
    <property type="entry name" value="Cation_efflux"/>
</dbReference>
<dbReference type="Gene3D" id="3.30.70.1350">
    <property type="entry name" value="Cation efflux protein, cytoplasmic domain"/>
    <property type="match status" value="1"/>
</dbReference>
<comment type="similarity">
    <text evidence="2">Belongs to the cation diffusion facilitator (CDF) transporter (TC 2.A.4) family.</text>
</comment>
<proteinExistence type="inferred from homology"/>
<dbReference type="InterPro" id="IPR027469">
    <property type="entry name" value="Cation_efflux_TMD_sf"/>
</dbReference>
<feature type="domain" description="Cation efflux protein cytoplasmic" evidence="9">
    <location>
        <begin position="212"/>
        <end position="288"/>
    </location>
</feature>
<feature type="transmembrane region" description="Helical" evidence="7">
    <location>
        <begin position="158"/>
        <end position="176"/>
    </location>
</feature>
<evidence type="ECO:0000259" key="8">
    <source>
        <dbReference type="Pfam" id="PF01545"/>
    </source>
</evidence>
<protein>
    <submittedName>
        <fullName evidence="10">Cation transporter</fullName>
    </submittedName>
</protein>
<sequence>MKNLENRNVIGIKAGIVGIICNLILFTLKLIVCTLSHSFAILADAINNLSDSLSSIITIVGFKIAAKPADKEHPYGHERFEYISGFVISIIMLYLGVDIIKSSVKDLLNPQPMQMSQAIIFVLVSSIIVKIAMALYYSKKAKEVDSDVLVASAKDSQNDVYITGSILLALIVQYYFKFRIDTYLGIIIALFIIYSSVMMLREFMNELLGSRPDGDTLQKVKEILCRNSNIEGYHDLMIHNYGKYHIYGVVHVEVNATLSLIEAHNIIDAIEREIKEEINIDLVIHLDPLDMDSPEILNIQQVIKHYLRDSCAGCTFHDLRIINNVLRFEIVLCDALKHEPDRIKHEMTEYLREEGIPYELEITMDTDQLI</sequence>
<dbReference type="Gene3D" id="1.20.1510.10">
    <property type="entry name" value="Cation efflux protein transmembrane domain"/>
    <property type="match status" value="1"/>
</dbReference>
<keyword evidence="5 7" id="KW-1133">Transmembrane helix</keyword>
<dbReference type="PANTHER" id="PTHR43840">
    <property type="entry name" value="MITOCHONDRIAL METAL TRANSPORTER 1-RELATED"/>
    <property type="match status" value="1"/>
</dbReference>
<feature type="transmembrane region" description="Helical" evidence="7">
    <location>
        <begin position="12"/>
        <end position="32"/>
    </location>
</feature>
<evidence type="ECO:0000256" key="4">
    <source>
        <dbReference type="ARBA" id="ARBA00022692"/>
    </source>
</evidence>
<dbReference type="EMBL" id="CP034234">
    <property type="protein sequence ID" value="AZK44740.1"/>
    <property type="molecule type" value="Genomic_DNA"/>
</dbReference>
<dbReference type="Pfam" id="PF16916">
    <property type="entry name" value="ZT_dimer"/>
    <property type="match status" value="1"/>
</dbReference>
<evidence type="ECO:0000313" key="10">
    <source>
        <dbReference type="EMBL" id="AZK44740.1"/>
    </source>
</evidence>
<dbReference type="SUPFAM" id="SSF160240">
    <property type="entry name" value="Cation efflux protein cytoplasmic domain-like"/>
    <property type="match status" value="1"/>
</dbReference>
<gene>
    <name evidence="10" type="ORF">EEI45_01545</name>
</gene>
<keyword evidence="6 7" id="KW-0472">Membrane</keyword>
<dbReference type="FunFam" id="1.20.1510.10:FF:000006">
    <property type="entry name" value="Divalent cation efflux transporter"/>
    <property type="match status" value="1"/>
</dbReference>
<feature type="domain" description="Cation efflux protein transmembrane" evidence="8">
    <location>
        <begin position="16"/>
        <end position="208"/>
    </location>
</feature>
<dbReference type="InterPro" id="IPR027470">
    <property type="entry name" value="Cation_efflux_CTD"/>
</dbReference>